<dbReference type="Proteomes" id="UP000274920">
    <property type="component" value="Unassembled WGS sequence"/>
</dbReference>
<name>A0A3R8LHK8_9FIRM</name>
<reference evidence="1" key="1">
    <citation type="submission" date="2018-10" db="EMBL/GenBank/DDBJ databases">
        <title>Schaedlerella arabinophila gen. nov. sp. nov., isolated from the mouse intestinal tract and comparative analysis with the genome of the closely related altered Schaedler flora strain ASF502.</title>
        <authorList>
            <person name="Miyake S."/>
            <person name="Soh M."/>
            <person name="Seedorf H."/>
        </authorList>
    </citation>
    <scope>NUCLEOTIDE SEQUENCE [LARGE SCALE GENOMIC DNA]</scope>
    <source>
        <strain evidence="1">DSM 106076</strain>
    </source>
</reference>
<evidence type="ECO:0000313" key="1">
    <source>
        <dbReference type="EMBL" id="RRK33495.1"/>
    </source>
</evidence>
<protein>
    <submittedName>
        <fullName evidence="1">Uncharacterized protein</fullName>
    </submittedName>
</protein>
<accession>A0A3R8LHK8</accession>
<dbReference type="AlphaFoldDB" id="A0A3R8LHK8"/>
<comment type="caution">
    <text evidence="1">The sequence shown here is derived from an EMBL/GenBank/DDBJ whole genome shotgun (WGS) entry which is preliminary data.</text>
</comment>
<dbReference type="RefSeq" id="WP_125128750.1">
    <property type="nucleotide sequence ID" value="NZ_RHJS01000002.1"/>
</dbReference>
<dbReference type="EMBL" id="RHJS01000002">
    <property type="protein sequence ID" value="RRK33495.1"/>
    <property type="molecule type" value="Genomic_DNA"/>
</dbReference>
<sequence>MFRAEEIEKLDRSYFNIILAEEYDVTIQSRNTGHIWYIHNPEYPGEGECIIFHKHRASQPYHQHGRARSLGQAVRSIMGHDVFQINGRRRGRL</sequence>
<gene>
    <name evidence="1" type="ORF">EBB54_20700</name>
</gene>
<keyword evidence="2" id="KW-1185">Reference proteome</keyword>
<evidence type="ECO:0000313" key="2">
    <source>
        <dbReference type="Proteomes" id="UP000274920"/>
    </source>
</evidence>
<organism evidence="1 2">
    <name type="scientific">Schaedlerella arabinosiphila</name>
    <dbReference type="NCBI Taxonomy" id="2044587"/>
    <lineage>
        <taxon>Bacteria</taxon>
        <taxon>Bacillati</taxon>
        <taxon>Bacillota</taxon>
        <taxon>Clostridia</taxon>
        <taxon>Lachnospirales</taxon>
        <taxon>Lachnospiraceae</taxon>
        <taxon>Schaedlerella</taxon>
    </lineage>
</organism>
<proteinExistence type="predicted"/>